<dbReference type="EMBL" id="ML769653">
    <property type="protein sequence ID" value="KAE9390577.1"/>
    <property type="molecule type" value="Genomic_DNA"/>
</dbReference>
<keyword evidence="2" id="KW-1185">Reference proteome</keyword>
<accession>A0A6A4H040</accession>
<sequence length="316" mass="35885">MKSHLLPAHYGSANAVNALFKDKNTGWETIPRFFKNPEEVLLQAENKIFRVNMERFLQLAVGIKGLIELPHAAFDILGTEVEPIYVGVCSQELEIFLDWMHLGPWEQHTFTEGQLVDLFYVGSLFISKQATDWVLHELEQLNLDPARKLGLALKFGICRWVEPSIKELFVRPAYCYTVEERVNMGYQAASILANAQLRVQTERIRRATIPPPINNGFGARECRYYGADHDQSRCAEYWDTLWFIEVGRKLINPVRPLLFAEAVGFVQGLPFEGVTSQCRDIGLDSLNVAFGDIDADILHHVIGKMIDLLPMSAYST</sequence>
<reference evidence="1" key="1">
    <citation type="journal article" date="2019" name="Environ. Microbiol.">
        <title>Fungal ecological strategies reflected in gene transcription - a case study of two litter decomposers.</title>
        <authorList>
            <person name="Barbi F."/>
            <person name="Kohler A."/>
            <person name="Barry K."/>
            <person name="Baskaran P."/>
            <person name="Daum C."/>
            <person name="Fauchery L."/>
            <person name="Ihrmark K."/>
            <person name="Kuo A."/>
            <person name="LaButti K."/>
            <person name="Lipzen A."/>
            <person name="Morin E."/>
            <person name="Grigoriev I.V."/>
            <person name="Henrissat B."/>
            <person name="Lindahl B."/>
            <person name="Martin F."/>
        </authorList>
    </citation>
    <scope>NUCLEOTIDE SEQUENCE</scope>
    <source>
        <strain evidence="1">JB14</strain>
    </source>
</reference>
<evidence type="ECO:0000313" key="2">
    <source>
        <dbReference type="Proteomes" id="UP000799118"/>
    </source>
</evidence>
<organism evidence="1 2">
    <name type="scientific">Gymnopus androsaceus JB14</name>
    <dbReference type="NCBI Taxonomy" id="1447944"/>
    <lineage>
        <taxon>Eukaryota</taxon>
        <taxon>Fungi</taxon>
        <taxon>Dikarya</taxon>
        <taxon>Basidiomycota</taxon>
        <taxon>Agaricomycotina</taxon>
        <taxon>Agaricomycetes</taxon>
        <taxon>Agaricomycetidae</taxon>
        <taxon>Agaricales</taxon>
        <taxon>Marasmiineae</taxon>
        <taxon>Omphalotaceae</taxon>
        <taxon>Gymnopus</taxon>
    </lineage>
</organism>
<gene>
    <name evidence="1" type="ORF">BT96DRAFT_1002151</name>
</gene>
<protein>
    <recommendedName>
        <fullName evidence="3">BTB domain-containing protein</fullName>
    </recommendedName>
</protein>
<evidence type="ECO:0008006" key="3">
    <source>
        <dbReference type="Google" id="ProtNLM"/>
    </source>
</evidence>
<dbReference type="Proteomes" id="UP000799118">
    <property type="component" value="Unassembled WGS sequence"/>
</dbReference>
<dbReference type="OrthoDB" id="2985972at2759"/>
<name>A0A6A4H040_9AGAR</name>
<dbReference type="AlphaFoldDB" id="A0A6A4H040"/>
<proteinExistence type="predicted"/>
<evidence type="ECO:0000313" key="1">
    <source>
        <dbReference type="EMBL" id="KAE9390577.1"/>
    </source>
</evidence>